<name>D2V7X1_NAEGR</name>
<keyword evidence="5 8" id="KW-0378">Hydrolase</keyword>
<dbReference type="eggNOG" id="KOG3968">
    <property type="taxonomic scope" value="Eukaryota"/>
</dbReference>
<dbReference type="GeneID" id="8861258"/>
<dbReference type="OrthoDB" id="194468at2759"/>
<evidence type="ECO:0000256" key="8">
    <source>
        <dbReference type="RuleBase" id="RU366009"/>
    </source>
</evidence>
<accession>D2V7X1</accession>
<dbReference type="EC" id="3.5.4.3" evidence="3 8"/>
<comment type="function">
    <text evidence="8">Catalyzes the hydrolytic deamination of guanine, producing xanthine and ammonia.</text>
</comment>
<keyword evidence="6 8" id="KW-0862">Zinc</keyword>
<dbReference type="SUPFAM" id="SSF51556">
    <property type="entry name" value="Metallo-dependent hydrolases"/>
    <property type="match status" value="1"/>
</dbReference>
<proteinExistence type="inferred from homology"/>
<evidence type="ECO:0000313" key="10">
    <source>
        <dbReference type="EMBL" id="EFC47081.1"/>
    </source>
</evidence>
<gene>
    <name evidence="10" type="ORF">NAEGRDRAFT_78946</name>
</gene>
<dbReference type="GO" id="GO:0005829">
    <property type="term" value="C:cytosol"/>
    <property type="evidence" value="ECO:0007669"/>
    <property type="project" value="TreeGrafter"/>
</dbReference>
<dbReference type="EMBL" id="GG738856">
    <property type="protein sequence ID" value="EFC47081.1"/>
    <property type="molecule type" value="Genomic_DNA"/>
</dbReference>
<evidence type="ECO:0000256" key="3">
    <source>
        <dbReference type="ARBA" id="ARBA00012781"/>
    </source>
</evidence>
<evidence type="ECO:0000256" key="2">
    <source>
        <dbReference type="ARBA" id="ARBA00006745"/>
    </source>
</evidence>
<dbReference type="OMA" id="CVHMNDS"/>
<comment type="cofactor">
    <cofactor evidence="8">
        <name>Zn(2+)</name>
        <dbReference type="ChEBI" id="CHEBI:29105"/>
    </cofactor>
    <text evidence="8">Binds 1 zinc ion per subunit.</text>
</comment>
<dbReference type="VEuPathDB" id="AmoebaDB:NAEGRDRAFT_78946"/>
<evidence type="ECO:0000256" key="4">
    <source>
        <dbReference type="ARBA" id="ARBA00022723"/>
    </source>
</evidence>
<protein>
    <recommendedName>
        <fullName evidence="3 8">Guanine deaminase</fullName>
        <shortName evidence="8">Guanase</shortName>
        <ecNumber evidence="3 8">3.5.4.3</ecNumber>
    </recommendedName>
    <alternativeName>
        <fullName evidence="8">Guanine aminohydrolase</fullName>
    </alternativeName>
</protein>
<dbReference type="Pfam" id="PF01979">
    <property type="entry name" value="Amidohydro_1"/>
    <property type="match status" value="1"/>
</dbReference>
<dbReference type="InterPro" id="IPR014311">
    <property type="entry name" value="Guanine_deaminase"/>
</dbReference>
<dbReference type="STRING" id="5762.D2V7X1"/>
<evidence type="ECO:0000256" key="1">
    <source>
        <dbReference type="ARBA" id="ARBA00004984"/>
    </source>
</evidence>
<evidence type="ECO:0000256" key="7">
    <source>
        <dbReference type="ARBA" id="ARBA00051148"/>
    </source>
</evidence>
<dbReference type="InterPro" id="IPR011059">
    <property type="entry name" value="Metal-dep_hydrolase_composite"/>
</dbReference>
<dbReference type="KEGG" id="ngr:NAEGRDRAFT_78946"/>
<dbReference type="GO" id="GO:0008892">
    <property type="term" value="F:guanine deaminase activity"/>
    <property type="evidence" value="ECO:0007669"/>
    <property type="project" value="UniProtKB-UniRule"/>
</dbReference>
<organism evidence="11">
    <name type="scientific">Naegleria gruberi</name>
    <name type="common">Amoeba</name>
    <dbReference type="NCBI Taxonomy" id="5762"/>
    <lineage>
        <taxon>Eukaryota</taxon>
        <taxon>Discoba</taxon>
        <taxon>Heterolobosea</taxon>
        <taxon>Tetramitia</taxon>
        <taxon>Eutetramitia</taxon>
        <taxon>Vahlkampfiidae</taxon>
        <taxon>Naegleria</taxon>
    </lineage>
</organism>
<dbReference type="InParanoid" id="D2V7X1"/>
<dbReference type="Proteomes" id="UP000006671">
    <property type="component" value="Unassembled WGS sequence"/>
</dbReference>
<dbReference type="InterPro" id="IPR006680">
    <property type="entry name" value="Amidohydro-rel"/>
</dbReference>
<evidence type="ECO:0000259" key="9">
    <source>
        <dbReference type="Pfam" id="PF01979"/>
    </source>
</evidence>
<comment type="catalytic activity">
    <reaction evidence="7 8">
        <text>guanine + H2O + H(+) = xanthine + NH4(+)</text>
        <dbReference type="Rhea" id="RHEA:14665"/>
        <dbReference type="ChEBI" id="CHEBI:15377"/>
        <dbReference type="ChEBI" id="CHEBI:15378"/>
        <dbReference type="ChEBI" id="CHEBI:16235"/>
        <dbReference type="ChEBI" id="CHEBI:17712"/>
        <dbReference type="ChEBI" id="CHEBI:28938"/>
        <dbReference type="EC" id="3.5.4.3"/>
    </reaction>
</comment>
<dbReference type="RefSeq" id="XP_002679825.1">
    <property type="nucleotide sequence ID" value="XM_002679779.1"/>
</dbReference>
<evidence type="ECO:0000256" key="6">
    <source>
        <dbReference type="ARBA" id="ARBA00022833"/>
    </source>
</evidence>
<dbReference type="PANTHER" id="PTHR11271:SF6">
    <property type="entry name" value="GUANINE DEAMINASE"/>
    <property type="match status" value="1"/>
</dbReference>
<sequence length="469" mass="52545">MKKGLIVIGPFVHALDKLSAKCLRYCSKGAIIVGNDGTIERVLDMKQNDDSALLETQWKEYDRITLKPSQIVIPGMIDTHAHAPQYFNCGLGLDMPLLEWLNTYTFPVESKFKDLQIAIRVYTSCVRRSLMNGTTTSVYFGTIHNDATILLAKIIEEIGQRAYVGKVSMDRFAPEYYCEETHQGIDDVRKFMEQMKHFNMVKPILTPRFAVSCSEEMMKGLAEIYNEYNDVPIQSHISENTGEVKLVSELFPSNTSYAEVYDKVGLLNEKTILAHGVYLTDSEIELIKERRSTIAHCPLSNFSLCSGVLNVRKLINRGVKVSMGTDISGGYSSSMFNSIRNTLIATASASTDHIRNETDATEDTVPITIDEAFYIATVGGAEALNIESKVGNFVEGKSFDALIIDVDVKEGSIDSFNDLYSDVFTSVPAHEMEEKKLKENFSRFIFNGDDRNISKVFVQGRDVTLNLRD</sequence>
<feature type="domain" description="Amidohydrolase-related" evidence="9">
    <location>
        <begin position="71"/>
        <end position="461"/>
    </location>
</feature>
<comment type="pathway">
    <text evidence="1 8">Purine metabolism; guanine degradation; xanthine from guanine: step 1/1.</text>
</comment>
<comment type="similarity">
    <text evidence="2 8">Belongs to the metallo-dependent hydrolases superfamily. ATZ/TRZ family.</text>
</comment>
<dbReference type="UniPathway" id="UPA00603">
    <property type="reaction ID" value="UER00660"/>
</dbReference>
<dbReference type="PANTHER" id="PTHR11271">
    <property type="entry name" value="GUANINE DEAMINASE"/>
    <property type="match status" value="1"/>
</dbReference>
<dbReference type="NCBIfam" id="TIGR02967">
    <property type="entry name" value="guan_deamin"/>
    <property type="match status" value="1"/>
</dbReference>
<dbReference type="InterPro" id="IPR051607">
    <property type="entry name" value="Metallo-dep_hydrolases"/>
</dbReference>
<dbReference type="Gene3D" id="3.20.20.140">
    <property type="entry name" value="Metal-dependent hydrolases"/>
    <property type="match status" value="1"/>
</dbReference>
<dbReference type="FunCoup" id="D2V7X1">
    <property type="interactions" value="195"/>
</dbReference>
<dbReference type="SUPFAM" id="SSF51338">
    <property type="entry name" value="Composite domain of metallo-dependent hydrolases"/>
    <property type="match status" value="1"/>
</dbReference>
<reference evidence="10 11" key="1">
    <citation type="journal article" date="2010" name="Cell">
        <title>The genome of Naegleria gruberi illuminates early eukaryotic versatility.</title>
        <authorList>
            <person name="Fritz-Laylin L.K."/>
            <person name="Prochnik S.E."/>
            <person name="Ginger M.L."/>
            <person name="Dacks J.B."/>
            <person name="Carpenter M.L."/>
            <person name="Field M.C."/>
            <person name="Kuo A."/>
            <person name="Paredez A."/>
            <person name="Chapman J."/>
            <person name="Pham J."/>
            <person name="Shu S."/>
            <person name="Neupane R."/>
            <person name="Cipriano M."/>
            <person name="Mancuso J."/>
            <person name="Tu H."/>
            <person name="Salamov A."/>
            <person name="Lindquist E."/>
            <person name="Shapiro H."/>
            <person name="Lucas S."/>
            <person name="Grigoriev I.V."/>
            <person name="Cande W.Z."/>
            <person name="Fulton C."/>
            <person name="Rokhsar D.S."/>
            <person name="Dawson S.C."/>
        </authorList>
    </citation>
    <scope>NUCLEOTIDE SEQUENCE [LARGE SCALE GENOMIC DNA]</scope>
    <source>
        <strain evidence="10 11">NEG-M</strain>
    </source>
</reference>
<dbReference type="InterPro" id="IPR032466">
    <property type="entry name" value="Metal_Hydrolase"/>
</dbReference>
<dbReference type="Gene3D" id="2.30.40.10">
    <property type="entry name" value="Urease, subunit C, domain 1"/>
    <property type="match status" value="1"/>
</dbReference>
<keyword evidence="4 8" id="KW-0479">Metal-binding</keyword>
<dbReference type="AlphaFoldDB" id="D2V7X1"/>
<dbReference type="GO" id="GO:0006147">
    <property type="term" value="P:guanine catabolic process"/>
    <property type="evidence" value="ECO:0007669"/>
    <property type="project" value="UniProtKB-UniRule"/>
</dbReference>
<keyword evidence="11" id="KW-1185">Reference proteome</keyword>
<evidence type="ECO:0000313" key="11">
    <source>
        <dbReference type="Proteomes" id="UP000006671"/>
    </source>
</evidence>
<evidence type="ECO:0000256" key="5">
    <source>
        <dbReference type="ARBA" id="ARBA00022801"/>
    </source>
</evidence>
<dbReference type="FunFam" id="3.20.20.140:FF:000022">
    <property type="entry name" value="Guanine deaminase"/>
    <property type="match status" value="1"/>
</dbReference>
<dbReference type="GO" id="GO:0008270">
    <property type="term" value="F:zinc ion binding"/>
    <property type="evidence" value="ECO:0007669"/>
    <property type="project" value="UniProtKB-UniRule"/>
</dbReference>